<dbReference type="EMBL" id="FRAV01000020">
    <property type="protein sequence ID" value="SHL57474.1"/>
    <property type="molecule type" value="Genomic_DNA"/>
</dbReference>
<sequence>MTTIDENILKNGSLPTGFNDSINLMSKSFVAHESVVIDIVPIKCRDTLKAIILENENKQSARFLWQKNSVPDGTVKTGYFKETVNELGVTIAHNEGSITITNGGASQYLKAELKV</sequence>
<evidence type="ECO:0000313" key="2">
    <source>
        <dbReference type="Proteomes" id="UP000184364"/>
    </source>
</evidence>
<name>A0A1M7BR93_9FLAO</name>
<gene>
    <name evidence="1" type="ORF">SAMN05444267_102058</name>
</gene>
<dbReference type="AlphaFoldDB" id="A0A1M7BR93"/>
<dbReference type="RefSeq" id="WP_073293628.1">
    <property type="nucleotide sequence ID" value="NZ_FRAV01000020.1"/>
</dbReference>
<dbReference type="Proteomes" id="UP000184364">
    <property type="component" value="Unassembled WGS sequence"/>
</dbReference>
<keyword evidence="2" id="KW-1185">Reference proteome</keyword>
<organism evidence="1 2">
    <name type="scientific">Chryseobacterium polytrichastri</name>
    <dbReference type="NCBI Taxonomy" id="1302687"/>
    <lineage>
        <taxon>Bacteria</taxon>
        <taxon>Pseudomonadati</taxon>
        <taxon>Bacteroidota</taxon>
        <taxon>Flavobacteriia</taxon>
        <taxon>Flavobacteriales</taxon>
        <taxon>Weeksellaceae</taxon>
        <taxon>Chryseobacterium group</taxon>
        <taxon>Chryseobacterium</taxon>
    </lineage>
</organism>
<dbReference type="OrthoDB" id="1262557at2"/>
<evidence type="ECO:0000313" key="1">
    <source>
        <dbReference type="EMBL" id="SHL57474.1"/>
    </source>
</evidence>
<reference evidence="2" key="1">
    <citation type="submission" date="2016-11" db="EMBL/GenBank/DDBJ databases">
        <authorList>
            <person name="Varghese N."/>
            <person name="Submissions S."/>
        </authorList>
    </citation>
    <scope>NUCLEOTIDE SEQUENCE [LARGE SCALE GENOMIC DNA]</scope>
    <source>
        <strain evidence="2">DSM 26899</strain>
    </source>
</reference>
<protein>
    <submittedName>
        <fullName evidence="1">Uncharacterized protein</fullName>
    </submittedName>
</protein>
<accession>A0A1M7BR93</accession>
<proteinExistence type="predicted"/>